<dbReference type="NCBIfam" id="TIGR02180">
    <property type="entry name" value="GRX_euk"/>
    <property type="match status" value="1"/>
</dbReference>
<dbReference type="GO" id="GO:0004362">
    <property type="term" value="F:glutathione-disulfide reductase (NADPH) activity"/>
    <property type="evidence" value="ECO:0007669"/>
    <property type="project" value="UniProtKB-ARBA"/>
</dbReference>
<gene>
    <name evidence="3" type="ORF">PsYK624_105630</name>
</gene>
<evidence type="ECO:0000313" key="3">
    <source>
        <dbReference type="EMBL" id="GJE94394.1"/>
    </source>
</evidence>
<dbReference type="SUPFAM" id="SSF52833">
    <property type="entry name" value="Thioredoxin-like"/>
    <property type="match status" value="1"/>
</dbReference>
<dbReference type="FunFam" id="3.40.30.10:FF:000093">
    <property type="entry name" value="Glutaredoxin 2"/>
    <property type="match status" value="1"/>
</dbReference>
<name>A0A9P3GHH5_9APHY</name>
<dbReference type="Gene3D" id="3.40.30.10">
    <property type="entry name" value="Glutaredoxin"/>
    <property type="match status" value="1"/>
</dbReference>
<sequence length="228" mass="24412">MAGSPYRRRRVVWAVIALALGGLLYLSTRTDIDVWALPAYLKDLGLSRSSSPARLVADAKADAGRPRAQEIHGLLHFVTAHPDRTFNEDEGAIAVAGLGPVTVDAQAQVDMRVYAPDGDADWAAHVQALKTQHPLVVFSKSYCPYSKRAKALLASYNLKPAPTVVELDLRADGPIIQGILGRLTGRRTVPNVILQGESIGGSDDIMALHEEGELMPLLQKAGYAIGGA</sequence>
<dbReference type="PANTHER" id="PTHR45694:SF5">
    <property type="entry name" value="GLUTAREDOXIN 2"/>
    <property type="match status" value="1"/>
</dbReference>
<dbReference type="GO" id="GO:0000324">
    <property type="term" value="C:fungal-type vacuole"/>
    <property type="evidence" value="ECO:0007669"/>
    <property type="project" value="TreeGrafter"/>
</dbReference>
<dbReference type="GO" id="GO:0005796">
    <property type="term" value="C:Golgi lumen"/>
    <property type="evidence" value="ECO:0007669"/>
    <property type="project" value="TreeGrafter"/>
</dbReference>
<comment type="similarity">
    <text evidence="1">Belongs to the glutaredoxin family. Monothiol subfamily.</text>
</comment>
<dbReference type="EMBL" id="BPQB01000040">
    <property type="protein sequence ID" value="GJE94394.1"/>
    <property type="molecule type" value="Genomic_DNA"/>
</dbReference>
<dbReference type="GO" id="GO:0034599">
    <property type="term" value="P:cellular response to oxidative stress"/>
    <property type="evidence" value="ECO:0007669"/>
    <property type="project" value="TreeGrafter"/>
</dbReference>
<protein>
    <submittedName>
        <fullName evidence="3">Glutaredoxin</fullName>
    </submittedName>
</protein>
<reference evidence="3 4" key="1">
    <citation type="submission" date="2021-08" db="EMBL/GenBank/DDBJ databases">
        <title>Draft Genome Sequence of Phanerochaete sordida strain YK-624.</title>
        <authorList>
            <person name="Mori T."/>
            <person name="Dohra H."/>
            <person name="Suzuki T."/>
            <person name="Kawagishi H."/>
            <person name="Hirai H."/>
        </authorList>
    </citation>
    <scope>NUCLEOTIDE SEQUENCE [LARGE SCALE GENOMIC DNA]</scope>
    <source>
        <strain evidence="3 4">YK-624</strain>
    </source>
</reference>
<dbReference type="PRINTS" id="PR00160">
    <property type="entry name" value="GLUTAREDOXIN"/>
</dbReference>
<dbReference type="InterPro" id="IPR011899">
    <property type="entry name" value="Glutaredoxin_euk/vir"/>
</dbReference>
<evidence type="ECO:0000313" key="4">
    <source>
        <dbReference type="Proteomes" id="UP000703269"/>
    </source>
</evidence>
<dbReference type="InterPro" id="IPR036249">
    <property type="entry name" value="Thioredoxin-like_sf"/>
</dbReference>
<keyword evidence="4" id="KW-1185">Reference proteome</keyword>
<accession>A0A9P3GHH5</accession>
<dbReference type="OrthoDB" id="423313at2759"/>
<dbReference type="InterPro" id="IPR014025">
    <property type="entry name" value="Glutaredoxin_subgr"/>
</dbReference>
<dbReference type="AlphaFoldDB" id="A0A9P3GHH5"/>
<comment type="caution">
    <text evidence="3">The sequence shown here is derived from an EMBL/GenBank/DDBJ whole genome shotgun (WGS) entry which is preliminary data.</text>
</comment>
<dbReference type="GO" id="GO:0005801">
    <property type="term" value="C:cis-Golgi network"/>
    <property type="evidence" value="ECO:0007669"/>
    <property type="project" value="UniProtKB-ARBA"/>
</dbReference>
<evidence type="ECO:0000259" key="2">
    <source>
        <dbReference type="Pfam" id="PF00462"/>
    </source>
</evidence>
<dbReference type="CDD" id="cd03419">
    <property type="entry name" value="GRX_GRXh_1_2_like"/>
    <property type="match status" value="1"/>
</dbReference>
<dbReference type="InterPro" id="IPR002109">
    <property type="entry name" value="Glutaredoxin"/>
</dbReference>
<dbReference type="Pfam" id="PF00462">
    <property type="entry name" value="Glutaredoxin"/>
    <property type="match status" value="1"/>
</dbReference>
<dbReference type="PROSITE" id="PS51354">
    <property type="entry name" value="GLUTAREDOXIN_2"/>
    <property type="match status" value="1"/>
</dbReference>
<dbReference type="Proteomes" id="UP000703269">
    <property type="component" value="Unassembled WGS sequence"/>
</dbReference>
<evidence type="ECO:0000256" key="1">
    <source>
        <dbReference type="ARBA" id="ARBA00009630"/>
    </source>
</evidence>
<dbReference type="PANTHER" id="PTHR45694">
    <property type="entry name" value="GLUTAREDOXIN 2"/>
    <property type="match status" value="1"/>
</dbReference>
<proteinExistence type="inferred from homology"/>
<feature type="domain" description="Glutaredoxin" evidence="2">
    <location>
        <begin position="136"/>
        <end position="199"/>
    </location>
</feature>
<organism evidence="3 4">
    <name type="scientific">Phanerochaete sordida</name>
    <dbReference type="NCBI Taxonomy" id="48140"/>
    <lineage>
        <taxon>Eukaryota</taxon>
        <taxon>Fungi</taxon>
        <taxon>Dikarya</taxon>
        <taxon>Basidiomycota</taxon>
        <taxon>Agaricomycotina</taxon>
        <taxon>Agaricomycetes</taxon>
        <taxon>Polyporales</taxon>
        <taxon>Phanerochaetaceae</taxon>
        <taxon>Phanerochaete</taxon>
    </lineage>
</organism>